<evidence type="ECO:0000256" key="1">
    <source>
        <dbReference type="SAM" id="MobiDB-lite"/>
    </source>
</evidence>
<evidence type="ECO:0000313" key="2">
    <source>
        <dbReference type="EMBL" id="MDL2345860.1"/>
    </source>
</evidence>
<dbReference type="EMBL" id="JASNGB010000332">
    <property type="protein sequence ID" value="MDL2345860.1"/>
    <property type="molecule type" value="Genomic_DNA"/>
</dbReference>
<gene>
    <name evidence="2" type="ORF">QOL99_17155</name>
</gene>
<protein>
    <recommendedName>
        <fullName evidence="4">Energy transducer TonB</fullName>
    </recommendedName>
</protein>
<accession>A0ABT7JN18</accession>
<feature type="non-terminal residue" evidence="2">
    <location>
        <position position="110"/>
    </location>
</feature>
<feature type="compositionally biased region" description="Low complexity" evidence="1">
    <location>
        <begin position="98"/>
        <end position="110"/>
    </location>
</feature>
<evidence type="ECO:0000313" key="3">
    <source>
        <dbReference type="Proteomes" id="UP001302059"/>
    </source>
</evidence>
<feature type="compositionally biased region" description="Low complexity" evidence="1">
    <location>
        <begin position="71"/>
        <end position="81"/>
    </location>
</feature>
<comment type="caution">
    <text evidence="2">The sequence shown here is derived from an EMBL/GenBank/DDBJ whole genome shotgun (WGS) entry which is preliminary data.</text>
</comment>
<evidence type="ECO:0008006" key="4">
    <source>
        <dbReference type="Google" id="ProtNLM"/>
    </source>
</evidence>
<name>A0ABT7JN18_9DEIO</name>
<proteinExistence type="predicted"/>
<keyword evidence="3" id="KW-1185">Reference proteome</keyword>
<feature type="region of interest" description="Disordered" evidence="1">
    <location>
        <begin position="65"/>
        <end position="110"/>
    </location>
</feature>
<organism evidence="2 3">
    <name type="scientific">Deinococcus rhizophilus</name>
    <dbReference type="NCBI Taxonomy" id="3049544"/>
    <lineage>
        <taxon>Bacteria</taxon>
        <taxon>Thermotogati</taxon>
        <taxon>Deinococcota</taxon>
        <taxon>Deinococci</taxon>
        <taxon>Deinococcales</taxon>
        <taxon>Deinococcaceae</taxon>
        <taxon>Deinococcus</taxon>
    </lineage>
</organism>
<dbReference type="Proteomes" id="UP001302059">
    <property type="component" value="Unassembled WGS sequence"/>
</dbReference>
<sequence length="110" mass="11497">MTTLPSLPPTLAHPERRDRLRAAGVTLALHGALLLGLLALRPDVRPTSVSPPDLDRAPLEVVTLAPPPTPTAVLTAPTRPASPVARPETPPPPKVEAQEAQVEEAIPTPA</sequence>
<reference evidence="2 3" key="1">
    <citation type="submission" date="2023-05" db="EMBL/GenBank/DDBJ databases">
        <authorList>
            <person name="Gao F."/>
        </authorList>
    </citation>
    <scope>NUCLEOTIDE SEQUENCE [LARGE SCALE GENOMIC DNA]</scope>
    <source>
        <strain evidence="2 3">MIMF12</strain>
    </source>
</reference>